<evidence type="ECO:0000313" key="1">
    <source>
        <dbReference type="EMBL" id="DAA02853.1"/>
    </source>
</evidence>
<proteinExistence type="predicted"/>
<protein>
    <submittedName>
        <fullName evidence="1">HDC09177</fullName>
    </submittedName>
</protein>
<reference evidence="1" key="1">
    <citation type="journal article" date="2003" name="Genome Biol.">
        <title>An integrated gene annotation and transcriptional profiling approach towards the full gene content of the Drosophila genome.</title>
        <authorList>
            <person name="Hild M."/>
            <person name="Beckmann B."/>
            <person name="Haas S.A."/>
            <person name="Koch B."/>
            <person name="Solovyev V."/>
            <person name="Busold C."/>
            <person name="Fellenberg K."/>
            <person name="Boutros M."/>
            <person name="Vingron M."/>
            <person name="Sauer F."/>
            <person name="Hoheisel J.D."/>
            <person name="Paro R."/>
        </authorList>
    </citation>
    <scope>NUCLEOTIDE SEQUENCE</scope>
</reference>
<organism evidence="1">
    <name type="scientific">Drosophila melanogaster</name>
    <name type="common">Fruit fly</name>
    <dbReference type="NCBI Taxonomy" id="7227"/>
    <lineage>
        <taxon>Eukaryota</taxon>
        <taxon>Metazoa</taxon>
        <taxon>Ecdysozoa</taxon>
        <taxon>Arthropoda</taxon>
        <taxon>Hexapoda</taxon>
        <taxon>Insecta</taxon>
        <taxon>Pterygota</taxon>
        <taxon>Neoptera</taxon>
        <taxon>Endopterygota</taxon>
        <taxon>Diptera</taxon>
        <taxon>Brachycera</taxon>
        <taxon>Muscomorpha</taxon>
        <taxon>Ephydroidea</taxon>
        <taxon>Drosophilidae</taxon>
        <taxon>Drosophila</taxon>
        <taxon>Sophophora</taxon>
    </lineage>
</organism>
<sequence length="129" mass="13731">MNAKRSECLSSAPPYPLTFTTPCANWQCKASVPATHNPPPTPHHPQAHYVCGICIQLTPETRARRRRGKVADKDTVTQEEKSAALLQRHLGGLVDRLGWSTGFGGAFVGVAETLIAARLPGLSAASSGD</sequence>
<accession>Q6ILK8</accession>
<dbReference type="EMBL" id="BK002008">
    <property type="protein sequence ID" value="DAA02853.1"/>
    <property type="molecule type" value="Genomic_DNA"/>
</dbReference>
<gene>
    <name evidence="1" type="ORF">HDC09177</name>
</gene>
<dbReference type="AlphaFoldDB" id="Q6ILK8"/>
<name>Q6ILK8_DROME</name>